<dbReference type="GO" id="GO:0005886">
    <property type="term" value="C:plasma membrane"/>
    <property type="evidence" value="ECO:0007669"/>
    <property type="project" value="UniProtKB-SubCell"/>
</dbReference>
<comment type="catalytic activity">
    <reaction evidence="7">
        <text>UDP-N-acetyl-alpha-D-muramoyl-L-alanyl-gamma-D-glutamyl-meso-2,6-diaminopimeloyl-D-alanyl-D-alanine + di-trans,octa-cis-undecaprenyl phosphate = di-trans,octa-cis-undecaprenyl diphospho-N-acetyl-alpha-D-muramoyl-L-alanyl-D-glutamyl-meso-2,6-diaminopimeloyl-D-alanyl-D-alanine + UMP</text>
        <dbReference type="Rhea" id="RHEA:28386"/>
        <dbReference type="ChEBI" id="CHEBI:57865"/>
        <dbReference type="ChEBI" id="CHEBI:60392"/>
        <dbReference type="ChEBI" id="CHEBI:61386"/>
        <dbReference type="ChEBI" id="CHEBI:61387"/>
        <dbReference type="EC" id="2.7.8.13"/>
    </reaction>
</comment>
<evidence type="ECO:0000256" key="8">
    <source>
        <dbReference type="NCBIfam" id="TIGR00445"/>
    </source>
</evidence>
<evidence type="ECO:0000256" key="7">
    <source>
        <dbReference type="HAMAP-Rule" id="MF_00038"/>
    </source>
</evidence>
<keyword evidence="7" id="KW-0132">Cell division</keyword>
<feature type="transmembrane region" description="Helical" evidence="7">
    <location>
        <begin position="50"/>
        <end position="72"/>
    </location>
</feature>
<dbReference type="InterPro" id="IPR000715">
    <property type="entry name" value="Glycosyl_transferase_4"/>
</dbReference>
<evidence type="ECO:0000256" key="3">
    <source>
        <dbReference type="ARBA" id="ARBA00022679"/>
    </source>
</evidence>
<keyword evidence="7 9" id="KW-0460">Magnesium</keyword>
<reference evidence="10 11" key="1">
    <citation type="submission" date="2017-08" db="EMBL/GenBank/DDBJ databases">
        <title>Burning lignite coal seam in the remote Altai Mountains harbors a hydrogen-driven thermophilic microbial community.</title>
        <authorList>
            <person name="Kadnikov V.V."/>
            <person name="Mardanov A.V."/>
            <person name="Ivasenko D."/>
            <person name="Beletsky A.V."/>
            <person name="Karnachuk O.V."/>
            <person name="Ravin N.V."/>
        </authorList>
    </citation>
    <scope>NUCLEOTIDE SEQUENCE [LARGE SCALE GENOMIC DNA]</scope>
    <source>
        <strain evidence="10">AL33</strain>
    </source>
</reference>
<dbReference type="PROSITE" id="PS01348">
    <property type="entry name" value="MRAY_2"/>
    <property type="match status" value="1"/>
</dbReference>
<feature type="transmembrane region" description="Helical" evidence="7">
    <location>
        <begin position="249"/>
        <end position="269"/>
    </location>
</feature>
<feature type="binding site" evidence="9">
    <location>
        <position position="227"/>
    </location>
    <ligand>
        <name>Mg(2+)</name>
        <dbReference type="ChEBI" id="CHEBI:18420"/>
    </ligand>
</feature>
<keyword evidence="7" id="KW-1003">Cell membrane</keyword>
<sequence length="320" mass="33611">MMAARLLGIAFVTGFLAAAAVGPAAIPLLRRLKFGQAIRDEGPAWHAGKAGTPTMGGVIFIVAALFGAFLLAMPSAELYLVAFAFLGSGVIGGLDDGIKIALRRNLGLTPLQKLAAQGLLAAVFFRQYVATGFSTALETYAFGRVELGAAYFFVVLLLFLSATNAVNLTDGLDGLAAGAMLLASAAYAVLAWYGSRFDLAIFNAALAGALGGFLLYNAHPARVFMGDTGSLALGGALAASALLTKTELLLVWLGGLFVIEALSVILQVASFKLRGRRIFRMSPLHHHFELVGWSEWQVVLAFWAAEAVLAFSAVAWAIGR</sequence>
<keyword evidence="7" id="KW-0133">Cell shape</keyword>
<accession>A0A2T5GF48</accession>
<evidence type="ECO:0000313" key="11">
    <source>
        <dbReference type="Proteomes" id="UP000244180"/>
    </source>
</evidence>
<dbReference type="GO" id="GO:0008360">
    <property type="term" value="P:regulation of cell shape"/>
    <property type="evidence" value="ECO:0007669"/>
    <property type="project" value="UniProtKB-KW"/>
</dbReference>
<comment type="similarity">
    <text evidence="2 7">Belongs to the glycosyltransferase 4 family. MraY subfamily.</text>
</comment>
<feature type="transmembrane region" description="Helical" evidence="7">
    <location>
        <begin position="149"/>
        <end position="168"/>
    </location>
</feature>
<dbReference type="GO" id="GO:0046872">
    <property type="term" value="F:metal ion binding"/>
    <property type="evidence" value="ECO:0007669"/>
    <property type="project" value="UniProtKB-KW"/>
</dbReference>
<evidence type="ECO:0000256" key="1">
    <source>
        <dbReference type="ARBA" id="ARBA00004141"/>
    </source>
</evidence>
<dbReference type="NCBIfam" id="TIGR00445">
    <property type="entry name" value="mraY"/>
    <property type="match status" value="1"/>
</dbReference>
<comment type="cofactor">
    <cofactor evidence="7 9">
        <name>Mg(2+)</name>
        <dbReference type="ChEBI" id="CHEBI:18420"/>
    </cofactor>
</comment>
<comment type="subcellular location">
    <subcellularLocation>
        <location evidence="7">Cell membrane</location>
        <topology evidence="7">Multi-pass membrane protein</topology>
    </subcellularLocation>
    <subcellularLocation>
        <location evidence="1">Membrane</location>
        <topology evidence="1">Multi-pass membrane protein</topology>
    </subcellularLocation>
</comment>
<dbReference type="Pfam" id="PF00953">
    <property type="entry name" value="Glycos_transf_4"/>
    <property type="match status" value="1"/>
</dbReference>
<feature type="transmembrane region" description="Helical" evidence="7">
    <location>
        <begin position="290"/>
        <end position="318"/>
    </location>
</feature>
<dbReference type="Proteomes" id="UP000244180">
    <property type="component" value="Unassembled WGS sequence"/>
</dbReference>
<dbReference type="GO" id="GO:0051992">
    <property type="term" value="F:UDP-N-acetylmuramoyl-L-alanyl-D-glutamyl-meso-2,6-diaminopimelyl-D-alanyl-D-alanine:undecaprenyl-phosphate transferase activity"/>
    <property type="evidence" value="ECO:0007669"/>
    <property type="project" value="RHEA"/>
</dbReference>
<evidence type="ECO:0000256" key="4">
    <source>
        <dbReference type="ARBA" id="ARBA00022692"/>
    </source>
</evidence>
<organism evidence="10 11">
    <name type="scientific">Hydrogenibacillus schlegelii</name>
    <name type="common">Bacillus schlegelii</name>
    <dbReference type="NCBI Taxonomy" id="1484"/>
    <lineage>
        <taxon>Bacteria</taxon>
        <taxon>Bacillati</taxon>
        <taxon>Bacillota</taxon>
        <taxon>Bacilli</taxon>
        <taxon>Bacillales</taxon>
        <taxon>Bacillales Family X. Incertae Sedis</taxon>
        <taxon>Hydrogenibacillus</taxon>
    </lineage>
</organism>
<evidence type="ECO:0000256" key="2">
    <source>
        <dbReference type="ARBA" id="ARBA00005583"/>
    </source>
</evidence>
<comment type="caution">
    <text evidence="10">The sequence shown here is derived from an EMBL/GenBank/DDBJ whole genome shotgun (WGS) entry which is preliminary data.</text>
</comment>
<dbReference type="AlphaFoldDB" id="A0A2T5GF48"/>
<evidence type="ECO:0000256" key="6">
    <source>
        <dbReference type="ARBA" id="ARBA00023136"/>
    </source>
</evidence>
<feature type="transmembrane region" description="Helical" evidence="7">
    <location>
        <begin position="114"/>
        <end position="137"/>
    </location>
</feature>
<comment type="pathway">
    <text evidence="7">Cell wall biogenesis; peptidoglycan biosynthesis.</text>
</comment>
<feature type="transmembrane region" description="Helical" evidence="7">
    <location>
        <begin position="175"/>
        <end position="193"/>
    </location>
</feature>
<dbReference type="PANTHER" id="PTHR22926:SF5">
    <property type="entry name" value="PHOSPHO-N-ACETYLMURAMOYL-PENTAPEPTIDE-TRANSFERASE HOMOLOG"/>
    <property type="match status" value="1"/>
</dbReference>
<dbReference type="PROSITE" id="PS01347">
    <property type="entry name" value="MRAY_1"/>
    <property type="match status" value="1"/>
</dbReference>
<evidence type="ECO:0000313" key="10">
    <source>
        <dbReference type="EMBL" id="PTQ54780.1"/>
    </source>
</evidence>
<dbReference type="InterPro" id="IPR003524">
    <property type="entry name" value="PNAcMuramoyl-5peptid_Trfase"/>
</dbReference>
<dbReference type="Pfam" id="PF10555">
    <property type="entry name" value="MraY_sig1"/>
    <property type="match status" value="1"/>
</dbReference>
<keyword evidence="3 7" id="KW-0808">Transferase</keyword>
<keyword evidence="7" id="KW-0573">Peptidoglycan synthesis</keyword>
<dbReference type="HAMAP" id="MF_00038">
    <property type="entry name" value="MraY"/>
    <property type="match status" value="1"/>
</dbReference>
<dbReference type="EC" id="2.7.8.13" evidence="7 8"/>
<keyword evidence="7" id="KW-0131">Cell cycle</keyword>
<dbReference type="GO" id="GO:0009252">
    <property type="term" value="P:peptidoglycan biosynthetic process"/>
    <property type="evidence" value="ECO:0007669"/>
    <property type="project" value="UniProtKB-UniRule"/>
</dbReference>
<feature type="transmembrane region" description="Helical" evidence="7">
    <location>
        <begin position="199"/>
        <end position="216"/>
    </location>
</feature>
<dbReference type="GO" id="GO:0008963">
    <property type="term" value="F:phospho-N-acetylmuramoyl-pentapeptide-transferase activity"/>
    <property type="evidence" value="ECO:0007669"/>
    <property type="project" value="UniProtKB-UniRule"/>
</dbReference>
<feature type="binding site" evidence="9">
    <location>
        <position position="167"/>
    </location>
    <ligand>
        <name>Mg(2+)</name>
        <dbReference type="ChEBI" id="CHEBI:18420"/>
    </ligand>
</feature>
<gene>
    <name evidence="7" type="primary">mraY</name>
    <name evidence="10" type="ORF">HSCHL_2371</name>
</gene>
<keyword evidence="7 9" id="KW-0479">Metal-binding</keyword>
<keyword evidence="7" id="KW-0961">Cell wall biogenesis/degradation</keyword>
<dbReference type="InterPro" id="IPR018480">
    <property type="entry name" value="PNAcMuramoyl-5peptid_Trfase_CS"/>
</dbReference>
<feature type="transmembrane region" description="Helical" evidence="7">
    <location>
        <begin position="78"/>
        <end position="102"/>
    </location>
</feature>
<evidence type="ECO:0000256" key="5">
    <source>
        <dbReference type="ARBA" id="ARBA00022989"/>
    </source>
</evidence>
<dbReference type="CDD" id="cd06852">
    <property type="entry name" value="GT_MraY"/>
    <property type="match status" value="1"/>
</dbReference>
<evidence type="ECO:0000256" key="9">
    <source>
        <dbReference type="PIRSR" id="PIRSR600715-1"/>
    </source>
</evidence>
<protein>
    <recommendedName>
        <fullName evidence="7 8">Phospho-N-acetylmuramoyl-pentapeptide-transferase</fullName>
        <ecNumber evidence="7 8">2.7.8.13</ecNumber>
    </recommendedName>
    <alternativeName>
        <fullName evidence="7">UDP-MurNAc-pentapeptide phosphotransferase</fullName>
    </alternativeName>
</protein>
<feature type="transmembrane region" description="Helical" evidence="7">
    <location>
        <begin position="223"/>
        <end position="243"/>
    </location>
</feature>
<dbReference type="EMBL" id="PEBV01000002">
    <property type="protein sequence ID" value="PTQ54780.1"/>
    <property type="molecule type" value="Genomic_DNA"/>
</dbReference>
<proteinExistence type="inferred from homology"/>
<feature type="transmembrane region" description="Helical" evidence="7">
    <location>
        <begin position="6"/>
        <end position="29"/>
    </location>
</feature>
<keyword evidence="5 7" id="KW-1133">Transmembrane helix</keyword>
<dbReference type="GO" id="GO:0071555">
    <property type="term" value="P:cell wall organization"/>
    <property type="evidence" value="ECO:0007669"/>
    <property type="project" value="UniProtKB-KW"/>
</dbReference>
<keyword evidence="4 7" id="KW-0812">Transmembrane</keyword>
<keyword evidence="6 7" id="KW-0472">Membrane</keyword>
<dbReference type="PANTHER" id="PTHR22926">
    <property type="entry name" value="PHOSPHO-N-ACETYLMURAMOYL-PENTAPEPTIDE-TRANSFERASE"/>
    <property type="match status" value="1"/>
</dbReference>
<comment type="function">
    <text evidence="7">Catalyzes the initial step of the lipid cycle reactions in the biosynthesis of the cell wall peptidoglycan: transfers peptidoglycan precursor phospho-MurNAc-pentapeptide from UDP-MurNAc-pentapeptide onto the lipid carrier undecaprenyl phosphate, yielding undecaprenyl-pyrophosphoryl-MurNAc-pentapeptide, known as lipid I.</text>
</comment>
<dbReference type="UniPathway" id="UPA00219"/>
<name>A0A2T5GF48_HYDSH</name>
<dbReference type="GO" id="GO:0051301">
    <property type="term" value="P:cell division"/>
    <property type="evidence" value="ECO:0007669"/>
    <property type="project" value="UniProtKB-KW"/>
</dbReference>